<dbReference type="STRING" id="1173111.SAMN05444955_10632"/>
<evidence type="ECO:0000259" key="1">
    <source>
        <dbReference type="Pfam" id="PF16363"/>
    </source>
</evidence>
<reference evidence="2 3" key="1">
    <citation type="submission" date="2016-10" db="EMBL/GenBank/DDBJ databases">
        <authorList>
            <person name="de Groot N.N."/>
        </authorList>
    </citation>
    <scope>NUCLEOTIDE SEQUENCE [LARGE SCALE GENOMIC DNA]</scope>
    <source>
        <strain evidence="2 3">DSM 46701</strain>
    </source>
</reference>
<dbReference type="EMBL" id="FOCQ01000006">
    <property type="protein sequence ID" value="SEN12059.1"/>
    <property type="molecule type" value="Genomic_DNA"/>
</dbReference>
<accession>A0A1H8DXL5</accession>
<dbReference type="SUPFAM" id="SSF51735">
    <property type="entry name" value="NAD(P)-binding Rossmann-fold domains"/>
    <property type="match status" value="1"/>
</dbReference>
<dbReference type="CDD" id="cd05257">
    <property type="entry name" value="Arna_like_SDR_e"/>
    <property type="match status" value="1"/>
</dbReference>
<evidence type="ECO:0000313" key="3">
    <source>
        <dbReference type="Proteomes" id="UP000199695"/>
    </source>
</evidence>
<organism evidence="2 3">
    <name type="scientific">Lihuaxuella thermophila</name>
    <dbReference type="NCBI Taxonomy" id="1173111"/>
    <lineage>
        <taxon>Bacteria</taxon>
        <taxon>Bacillati</taxon>
        <taxon>Bacillota</taxon>
        <taxon>Bacilli</taxon>
        <taxon>Bacillales</taxon>
        <taxon>Thermoactinomycetaceae</taxon>
        <taxon>Lihuaxuella</taxon>
    </lineage>
</organism>
<dbReference type="PANTHER" id="PTHR43000">
    <property type="entry name" value="DTDP-D-GLUCOSE 4,6-DEHYDRATASE-RELATED"/>
    <property type="match status" value="1"/>
</dbReference>
<dbReference type="InterPro" id="IPR016040">
    <property type="entry name" value="NAD(P)-bd_dom"/>
</dbReference>
<evidence type="ECO:0000313" key="2">
    <source>
        <dbReference type="EMBL" id="SEN12059.1"/>
    </source>
</evidence>
<dbReference type="Gene3D" id="3.40.50.720">
    <property type="entry name" value="NAD(P)-binding Rossmann-like Domain"/>
    <property type="match status" value="1"/>
</dbReference>
<dbReference type="AlphaFoldDB" id="A0A1H8DXL5"/>
<proteinExistence type="predicted"/>
<dbReference type="Pfam" id="PF16363">
    <property type="entry name" value="GDP_Man_Dehyd"/>
    <property type="match status" value="1"/>
</dbReference>
<protein>
    <submittedName>
        <fullName evidence="2">dTDP-glucose 4,6-dehydratase</fullName>
    </submittedName>
</protein>
<keyword evidence="3" id="KW-1185">Reference proteome</keyword>
<sequence>MKLNGKTVLVTGAAGFIGSHLLEQLLAGGANVRAFVRYNSRNHRGFIEQLPAADQKEIEIMMGDLRDPDAVRQAVKGTDIVFHLGALIAIPYSYLNPTEVVETNVLGTLNVARAVLDFGVSRMIHTSTSEVYGTARYVPMDEQHPLQGQSPYSASKISADKVIESFYCSYDLPVITVRPFNAYGPRQSMRAVIPTIITQALFRSKIELGNLSATRDFTYVEDTARAFICAATAEKGLGQVFNAGSGFEISIGDLAKKILQIVGREIPVCVANERLRPKKSEVDRLFSDSRKAARWLGWKPTVSLEEGLERTIDWIRQNQGIYRPDEYVR</sequence>
<name>A0A1H8DXL5_9BACL</name>
<feature type="domain" description="NAD(P)-binding" evidence="1">
    <location>
        <begin position="9"/>
        <end position="311"/>
    </location>
</feature>
<dbReference type="InterPro" id="IPR045869">
    <property type="entry name" value="Arna-like_SDR_e"/>
</dbReference>
<gene>
    <name evidence="2" type="ORF">SAMN05444955_10632</name>
</gene>
<dbReference type="Proteomes" id="UP000199695">
    <property type="component" value="Unassembled WGS sequence"/>
</dbReference>
<dbReference type="GO" id="GO:0016831">
    <property type="term" value="F:carboxy-lyase activity"/>
    <property type="evidence" value="ECO:0007669"/>
    <property type="project" value="InterPro"/>
</dbReference>
<dbReference type="InterPro" id="IPR036291">
    <property type="entry name" value="NAD(P)-bd_dom_sf"/>
</dbReference>